<feature type="domain" description="Rhodanese" evidence="1">
    <location>
        <begin position="266"/>
        <end position="362"/>
    </location>
</feature>
<sequence>MTLPTSGKERRTARRTAIYYLIKAATVAPLVTDDRDGKTWACCNSTFTTHPDISRHVQSHHAAEIAALEGTYLTCPPPPTSTSDAAKQPTTTLSDFHSRRAAKGSSDPITLQCTCPPATGLVLLFYKYAPIPSPTALAAHQHSLCTSLGLAGKLRISPEGINVTLAGSTAAVEQYMDVMSKDKLLRGCALQSTDEGWEKRRELFFKPSEGCVHVFDGLSVKVVDEVCPFGVKGYIPNDLLHHEPERTAHHLAPSEFHALLTHATANPATHVVLDTRNHYETHLGHFENAVLPPIRKFSSLPAYVNANQHLFQGKTVLTYCTGGVRCEKAARWIGDHVQGVEKVVMLDGGIHNYLEWVKDVERQKQVSTEQDHVEIEDKENHVENSSSALAFTNLFKGRNYVFDARQSLAPDSSTPVTVCKFCGTTTGVYAKCARAGCHLMVTTCDACSQSEPAVFCCSACNKKHGANDEGAKPSLDHGIRWMCTCETERRERLFKEG</sequence>
<organism evidence="2 3">
    <name type="scientific">Powellomyces hirtus</name>
    <dbReference type="NCBI Taxonomy" id="109895"/>
    <lineage>
        <taxon>Eukaryota</taxon>
        <taxon>Fungi</taxon>
        <taxon>Fungi incertae sedis</taxon>
        <taxon>Chytridiomycota</taxon>
        <taxon>Chytridiomycota incertae sedis</taxon>
        <taxon>Chytridiomycetes</taxon>
        <taxon>Spizellomycetales</taxon>
        <taxon>Powellomycetaceae</taxon>
        <taxon>Powellomyces</taxon>
    </lineage>
</organism>
<gene>
    <name evidence="2" type="ORF">PhCBS80983_g03759</name>
</gene>
<dbReference type="Proteomes" id="UP000318582">
    <property type="component" value="Unassembled WGS sequence"/>
</dbReference>
<evidence type="ECO:0000259" key="1">
    <source>
        <dbReference type="PROSITE" id="PS50206"/>
    </source>
</evidence>
<dbReference type="STRING" id="109895.A0A507E1F2"/>
<dbReference type="EMBL" id="QEAQ01000050">
    <property type="protein sequence ID" value="TPX57582.1"/>
    <property type="molecule type" value="Genomic_DNA"/>
</dbReference>
<dbReference type="InterPro" id="IPR040503">
    <property type="entry name" value="TRHO_N"/>
</dbReference>
<dbReference type="Pfam" id="PF12368">
    <property type="entry name" value="Rhodanese_C"/>
    <property type="match status" value="1"/>
</dbReference>
<dbReference type="Pfam" id="PF17773">
    <property type="entry name" value="UPF0176_N"/>
    <property type="match status" value="1"/>
</dbReference>
<dbReference type="SUPFAM" id="SSF52821">
    <property type="entry name" value="Rhodanese/Cell cycle control phosphatase"/>
    <property type="match status" value="1"/>
</dbReference>
<dbReference type="Pfam" id="PF23949">
    <property type="entry name" value="TSTD2_N"/>
    <property type="match status" value="1"/>
</dbReference>
<keyword evidence="3" id="KW-1185">Reference proteome</keyword>
<dbReference type="PROSITE" id="PS50206">
    <property type="entry name" value="RHODANESE_3"/>
    <property type="match status" value="1"/>
</dbReference>
<dbReference type="InterPro" id="IPR057944">
    <property type="entry name" value="TSTD2_N"/>
</dbReference>
<proteinExistence type="predicted"/>
<protein>
    <recommendedName>
        <fullName evidence="1">Rhodanese domain-containing protein</fullName>
    </recommendedName>
</protein>
<dbReference type="InterPro" id="IPR020936">
    <property type="entry name" value="TrhO"/>
</dbReference>
<dbReference type="CDD" id="cd01518">
    <property type="entry name" value="RHOD_YceA"/>
    <property type="match status" value="1"/>
</dbReference>
<evidence type="ECO:0000313" key="3">
    <source>
        <dbReference type="Proteomes" id="UP000318582"/>
    </source>
</evidence>
<comment type="caution">
    <text evidence="2">The sequence shown here is derived from an EMBL/GenBank/DDBJ whole genome shotgun (WGS) entry which is preliminary data.</text>
</comment>
<reference evidence="2 3" key="1">
    <citation type="journal article" date="2019" name="Sci. Rep.">
        <title>Comparative genomics of chytrid fungi reveal insights into the obligate biotrophic and pathogenic lifestyle of Synchytrium endobioticum.</title>
        <authorList>
            <person name="van de Vossenberg B.T.L.H."/>
            <person name="Warris S."/>
            <person name="Nguyen H.D.T."/>
            <person name="van Gent-Pelzer M.P.E."/>
            <person name="Joly D.L."/>
            <person name="van de Geest H.C."/>
            <person name="Bonants P.J.M."/>
            <person name="Smith D.S."/>
            <person name="Levesque C.A."/>
            <person name="van der Lee T.A.J."/>
        </authorList>
    </citation>
    <scope>NUCLEOTIDE SEQUENCE [LARGE SCALE GENOMIC DNA]</scope>
    <source>
        <strain evidence="2 3">CBS 809.83</strain>
    </source>
</reference>
<dbReference type="Gene3D" id="3.40.250.10">
    <property type="entry name" value="Rhodanese-like domain"/>
    <property type="match status" value="1"/>
</dbReference>
<dbReference type="PANTHER" id="PTHR43268">
    <property type="entry name" value="THIOSULFATE SULFURTRANSFERASE/RHODANESE-LIKE DOMAIN-CONTAINING PROTEIN 2"/>
    <property type="match status" value="1"/>
</dbReference>
<accession>A0A507E1F2</accession>
<name>A0A507E1F2_9FUNG</name>
<dbReference type="AlphaFoldDB" id="A0A507E1F2"/>
<dbReference type="InterPro" id="IPR001763">
    <property type="entry name" value="Rhodanese-like_dom"/>
</dbReference>
<dbReference type="InterPro" id="IPR022111">
    <property type="entry name" value="Rhodanese_C"/>
</dbReference>
<dbReference type="Pfam" id="PF00581">
    <property type="entry name" value="Rhodanese"/>
    <property type="match status" value="1"/>
</dbReference>
<evidence type="ECO:0000313" key="2">
    <source>
        <dbReference type="EMBL" id="TPX57582.1"/>
    </source>
</evidence>
<dbReference type="InterPro" id="IPR036873">
    <property type="entry name" value="Rhodanese-like_dom_sf"/>
</dbReference>
<dbReference type="PANTHER" id="PTHR43268:SF6">
    <property type="entry name" value="THIOSULFATE SULFURTRANSFERASE_RHODANESE-LIKE DOMAIN-CONTAINING PROTEIN 2"/>
    <property type="match status" value="1"/>
</dbReference>
<dbReference type="Gene3D" id="3.30.70.100">
    <property type="match status" value="1"/>
</dbReference>
<dbReference type="SMART" id="SM00450">
    <property type="entry name" value="RHOD"/>
    <property type="match status" value="1"/>
</dbReference>